<evidence type="ECO:0000256" key="1">
    <source>
        <dbReference type="ARBA" id="ARBA00004123"/>
    </source>
</evidence>
<keyword evidence="9" id="KW-0808">Transferase</keyword>
<comment type="subcellular location">
    <subcellularLocation>
        <location evidence="1">Nucleus</location>
    </subcellularLocation>
</comment>
<evidence type="ECO:0000313" key="9">
    <source>
        <dbReference type="EMBL" id="MPA30688.1"/>
    </source>
</evidence>
<dbReference type="SUPFAM" id="SSF90209">
    <property type="entry name" value="Ran binding protein zinc finger-like"/>
    <property type="match status" value="3"/>
</dbReference>
<keyword evidence="3 7" id="KW-0863">Zinc-finger</keyword>
<keyword evidence="6" id="KW-0539">Nucleus</keyword>
<dbReference type="Pfam" id="PF00641">
    <property type="entry name" value="Zn_ribbon_RanBP"/>
    <property type="match status" value="3"/>
</dbReference>
<dbReference type="GO" id="GO:0003723">
    <property type="term" value="F:RNA binding"/>
    <property type="evidence" value="ECO:0007669"/>
    <property type="project" value="UniProtKB-KW"/>
</dbReference>
<proteinExistence type="predicted"/>
<dbReference type="PROSITE" id="PS50199">
    <property type="entry name" value="ZF_RANBP2_2"/>
    <property type="match status" value="3"/>
</dbReference>
<evidence type="ECO:0000256" key="3">
    <source>
        <dbReference type="ARBA" id="ARBA00022771"/>
    </source>
</evidence>
<gene>
    <name evidence="9" type="ORF">Din_000129</name>
</gene>
<dbReference type="GO" id="GO:0008270">
    <property type="term" value="F:zinc ion binding"/>
    <property type="evidence" value="ECO:0007669"/>
    <property type="project" value="UniProtKB-KW"/>
</dbReference>
<name>A0A5B6YG15_DAVIN</name>
<dbReference type="AlphaFoldDB" id="A0A5B6YG15"/>
<dbReference type="PROSITE" id="PS01358">
    <property type="entry name" value="ZF_RANBP2_1"/>
    <property type="match status" value="3"/>
</dbReference>
<dbReference type="GO" id="GO:0005634">
    <property type="term" value="C:nucleus"/>
    <property type="evidence" value="ECO:0007669"/>
    <property type="project" value="UniProtKB-SubCell"/>
</dbReference>
<evidence type="ECO:0000256" key="6">
    <source>
        <dbReference type="ARBA" id="ARBA00023242"/>
    </source>
</evidence>
<dbReference type="InterPro" id="IPR001876">
    <property type="entry name" value="Znf_RanBP2"/>
</dbReference>
<evidence type="ECO:0000259" key="8">
    <source>
        <dbReference type="PROSITE" id="PS50199"/>
    </source>
</evidence>
<keyword evidence="9" id="KW-0328">Glycosyltransferase</keyword>
<keyword evidence="4" id="KW-0862">Zinc</keyword>
<keyword evidence="5" id="KW-0694">RNA-binding</keyword>
<evidence type="ECO:0000256" key="5">
    <source>
        <dbReference type="ARBA" id="ARBA00022884"/>
    </source>
</evidence>
<dbReference type="Gene3D" id="4.10.1060.10">
    <property type="entry name" value="Zinc finger, RanBP2-type"/>
    <property type="match status" value="3"/>
</dbReference>
<dbReference type="SMART" id="SM00547">
    <property type="entry name" value="ZnF_RBZ"/>
    <property type="match status" value="3"/>
</dbReference>
<dbReference type="GO" id="GO:0006355">
    <property type="term" value="P:regulation of DNA-templated transcription"/>
    <property type="evidence" value="ECO:0007669"/>
    <property type="project" value="InterPro"/>
</dbReference>
<evidence type="ECO:0000256" key="4">
    <source>
        <dbReference type="ARBA" id="ARBA00022833"/>
    </source>
</evidence>
<feature type="domain" description="RanBP2-type" evidence="8">
    <location>
        <begin position="84"/>
        <end position="115"/>
    </location>
</feature>
<sequence>MSREGDWMCSSCQEMNFKWRDSCYSCGWPKSGDGTVIPRPLAGDWYCTAMNCGAHNYASRTSCHRCSAAKYGCAYEDSPPPGWKRGDWICPRLGCGVHNYASRTECFKCRTPRDCGGAV</sequence>
<reference evidence="9" key="1">
    <citation type="submission" date="2019-08" db="EMBL/GenBank/DDBJ databases">
        <title>Reference gene set and small RNA set construction with multiple tissues from Davidia involucrata Baill.</title>
        <authorList>
            <person name="Yang H."/>
            <person name="Zhou C."/>
            <person name="Li G."/>
            <person name="Wang J."/>
            <person name="Gao P."/>
            <person name="Wang M."/>
            <person name="Wang R."/>
            <person name="Zhao Y."/>
        </authorList>
    </citation>
    <scope>NUCLEOTIDE SEQUENCE</scope>
    <source>
        <tissue evidence="9">Mixed with DoveR01_LX</tissue>
    </source>
</reference>
<keyword evidence="2" id="KW-0479">Metal-binding</keyword>
<protein>
    <submittedName>
        <fullName evidence="9">Putative zinc finger Ran-binding domain-containing protein 2-like isoform X1</fullName>
        <ecNumber evidence="9">2.4.2.29</ecNumber>
    </submittedName>
</protein>
<feature type="domain" description="RanBP2-type" evidence="8">
    <location>
        <begin position="3"/>
        <end position="32"/>
    </location>
</feature>
<dbReference type="GO" id="GO:0016757">
    <property type="term" value="F:glycosyltransferase activity"/>
    <property type="evidence" value="ECO:0007669"/>
    <property type="project" value="UniProtKB-KW"/>
</dbReference>
<evidence type="ECO:0000256" key="2">
    <source>
        <dbReference type="ARBA" id="ARBA00022723"/>
    </source>
</evidence>
<organism evidence="9">
    <name type="scientific">Davidia involucrata</name>
    <name type="common">Dove tree</name>
    <dbReference type="NCBI Taxonomy" id="16924"/>
    <lineage>
        <taxon>Eukaryota</taxon>
        <taxon>Viridiplantae</taxon>
        <taxon>Streptophyta</taxon>
        <taxon>Embryophyta</taxon>
        <taxon>Tracheophyta</taxon>
        <taxon>Spermatophyta</taxon>
        <taxon>Magnoliopsida</taxon>
        <taxon>eudicotyledons</taxon>
        <taxon>Gunneridae</taxon>
        <taxon>Pentapetalae</taxon>
        <taxon>asterids</taxon>
        <taxon>Cornales</taxon>
        <taxon>Nyssaceae</taxon>
        <taxon>Davidia</taxon>
    </lineage>
</organism>
<accession>A0A5B6YG15</accession>
<dbReference type="PANTHER" id="PTHR23238">
    <property type="entry name" value="RNA BINDING PROTEIN"/>
    <property type="match status" value="1"/>
</dbReference>
<evidence type="ECO:0000256" key="7">
    <source>
        <dbReference type="PROSITE-ProRule" id="PRU00322"/>
    </source>
</evidence>
<dbReference type="InterPro" id="IPR036443">
    <property type="entry name" value="Znf_RanBP2_sf"/>
</dbReference>
<feature type="domain" description="RanBP2-type" evidence="8">
    <location>
        <begin position="41"/>
        <end position="72"/>
    </location>
</feature>
<dbReference type="EMBL" id="GHES01000129">
    <property type="protein sequence ID" value="MPA30688.1"/>
    <property type="molecule type" value="Transcribed_RNA"/>
</dbReference>
<dbReference type="EC" id="2.4.2.29" evidence="9"/>
<dbReference type="InterPro" id="IPR034870">
    <property type="entry name" value="TET_fam"/>
</dbReference>